<dbReference type="InterPro" id="IPR019775">
    <property type="entry name" value="WD40_repeat_CS"/>
</dbReference>
<evidence type="ECO:0000256" key="5">
    <source>
        <dbReference type="ARBA" id="ARBA00023242"/>
    </source>
</evidence>
<feature type="repeat" description="WD" evidence="6">
    <location>
        <begin position="277"/>
        <end position="319"/>
    </location>
</feature>
<dbReference type="SMART" id="SM00320">
    <property type="entry name" value="WD40"/>
    <property type="match status" value="6"/>
</dbReference>
<dbReference type="SUPFAM" id="SSF50978">
    <property type="entry name" value="WD40 repeat-like"/>
    <property type="match status" value="1"/>
</dbReference>
<feature type="repeat" description="WD" evidence="6">
    <location>
        <begin position="321"/>
        <end position="363"/>
    </location>
</feature>
<dbReference type="PANTHER" id="PTHR22850">
    <property type="entry name" value="WD40 REPEAT FAMILY"/>
    <property type="match status" value="1"/>
</dbReference>
<accession>A0A6A6VUN5</accession>
<feature type="domain" description="Histone-binding protein RBBP4-like N-terminal" evidence="7">
    <location>
        <begin position="27"/>
        <end position="97"/>
    </location>
</feature>
<proteinExistence type="predicted"/>
<evidence type="ECO:0000256" key="1">
    <source>
        <dbReference type="ARBA" id="ARBA00004123"/>
    </source>
</evidence>
<name>A0A6A6VUN5_9PEZI</name>
<evidence type="ECO:0000256" key="3">
    <source>
        <dbReference type="ARBA" id="ARBA00022737"/>
    </source>
</evidence>
<keyword evidence="5" id="KW-0539">Nucleus</keyword>
<dbReference type="InterPro" id="IPR001680">
    <property type="entry name" value="WD40_rpt"/>
</dbReference>
<keyword evidence="4" id="KW-0156">Chromatin regulator</keyword>
<dbReference type="EMBL" id="ML996582">
    <property type="protein sequence ID" value="KAF2753943.1"/>
    <property type="molecule type" value="Genomic_DNA"/>
</dbReference>
<dbReference type="InterPro" id="IPR020472">
    <property type="entry name" value="WD40_PAC1"/>
</dbReference>
<evidence type="ECO:0000313" key="9">
    <source>
        <dbReference type="Proteomes" id="UP000799437"/>
    </source>
</evidence>
<dbReference type="OrthoDB" id="427795at2759"/>
<evidence type="ECO:0000256" key="6">
    <source>
        <dbReference type="PROSITE-ProRule" id="PRU00221"/>
    </source>
</evidence>
<comment type="subcellular location">
    <subcellularLocation>
        <location evidence="1">Nucleus</location>
    </subcellularLocation>
</comment>
<dbReference type="PROSITE" id="PS50082">
    <property type="entry name" value="WD_REPEATS_2"/>
    <property type="match status" value="3"/>
</dbReference>
<feature type="repeat" description="WD" evidence="6">
    <location>
        <begin position="183"/>
        <end position="220"/>
    </location>
</feature>
<dbReference type="PROSITE" id="PS50294">
    <property type="entry name" value="WD_REPEATS_REGION"/>
    <property type="match status" value="3"/>
</dbReference>
<reference evidence="8" key="1">
    <citation type="journal article" date="2020" name="Stud. Mycol.">
        <title>101 Dothideomycetes genomes: a test case for predicting lifestyles and emergence of pathogens.</title>
        <authorList>
            <person name="Haridas S."/>
            <person name="Albert R."/>
            <person name="Binder M."/>
            <person name="Bloem J."/>
            <person name="Labutti K."/>
            <person name="Salamov A."/>
            <person name="Andreopoulos B."/>
            <person name="Baker S."/>
            <person name="Barry K."/>
            <person name="Bills G."/>
            <person name="Bluhm B."/>
            <person name="Cannon C."/>
            <person name="Castanera R."/>
            <person name="Culley D."/>
            <person name="Daum C."/>
            <person name="Ezra D."/>
            <person name="Gonzalez J."/>
            <person name="Henrissat B."/>
            <person name="Kuo A."/>
            <person name="Liang C."/>
            <person name="Lipzen A."/>
            <person name="Lutzoni F."/>
            <person name="Magnuson J."/>
            <person name="Mondo S."/>
            <person name="Nolan M."/>
            <person name="Ohm R."/>
            <person name="Pangilinan J."/>
            <person name="Park H.-J."/>
            <person name="Ramirez L."/>
            <person name="Alfaro M."/>
            <person name="Sun H."/>
            <person name="Tritt A."/>
            <person name="Yoshinaga Y."/>
            <person name="Zwiers L.-H."/>
            <person name="Turgeon B."/>
            <person name="Goodwin S."/>
            <person name="Spatafora J."/>
            <person name="Crous P."/>
            <person name="Grigoriev I."/>
        </authorList>
    </citation>
    <scope>NUCLEOTIDE SEQUENCE</scope>
    <source>
        <strain evidence="8">CBS 121739</strain>
    </source>
</reference>
<evidence type="ECO:0000256" key="4">
    <source>
        <dbReference type="ARBA" id="ARBA00022853"/>
    </source>
</evidence>
<dbReference type="GO" id="GO:0005634">
    <property type="term" value="C:nucleus"/>
    <property type="evidence" value="ECO:0007669"/>
    <property type="project" value="UniProtKB-SubCell"/>
</dbReference>
<dbReference type="InterPro" id="IPR050459">
    <property type="entry name" value="WD_repeat_RBAP46/RBAP48/MSI1"/>
</dbReference>
<dbReference type="RefSeq" id="XP_033596394.1">
    <property type="nucleotide sequence ID" value="XM_033739403.1"/>
</dbReference>
<organism evidence="8 9">
    <name type="scientific">Pseudovirgaria hyperparasitica</name>
    <dbReference type="NCBI Taxonomy" id="470096"/>
    <lineage>
        <taxon>Eukaryota</taxon>
        <taxon>Fungi</taxon>
        <taxon>Dikarya</taxon>
        <taxon>Ascomycota</taxon>
        <taxon>Pezizomycotina</taxon>
        <taxon>Dothideomycetes</taxon>
        <taxon>Dothideomycetes incertae sedis</taxon>
        <taxon>Acrospermales</taxon>
        <taxon>Acrospermaceae</taxon>
        <taxon>Pseudovirgaria</taxon>
    </lineage>
</organism>
<dbReference type="Gene3D" id="2.130.10.10">
    <property type="entry name" value="YVTN repeat-like/Quinoprotein amine dehydrogenase"/>
    <property type="match status" value="1"/>
</dbReference>
<dbReference type="Pfam" id="PF12265">
    <property type="entry name" value="CAF1C_H4-bd"/>
    <property type="match status" value="1"/>
</dbReference>
<dbReference type="InterPro" id="IPR036322">
    <property type="entry name" value="WD40_repeat_dom_sf"/>
</dbReference>
<protein>
    <submittedName>
        <fullName evidence="8">WD40 repeat-like protein</fullName>
    </submittedName>
</protein>
<dbReference type="InterPro" id="IPR022052">
    <property type="entry name" value="Histone-bd_RBBP4-like_N"/>
</dbReference>
<dbReference type="InterPro" id="IPR015943">
    <property type="entry name" value="WD40/YVTN_repeat-like_dom_sf"/>
</dbReference>
<dbReference type="AlphaFoldDB" id="A0A6A6VUN5"/>
<dbReference type="GO" id="GO:0006325">
    <property type="term" value="P:chromatin organization"/>
    <property type="evidence" value="ECO:0007669"/>
    <property type="project" value="UniProtKB-KW"/>
</dbReference>
<keyword evidence="9" id="KW-1185">Reference proteome</keyword>
<keyword evidence="3" id="KW-0677">Repeat</keyword>
<evidence type="ECO:0000259" key="7">
    <source>
        <dbReference type="Pfam" id="PF12265"/>
    </source>
</evidence>
<evidence type="ECO:0000256" key="2">
    <source>
        <dbReference type="ARBA" id="ARBA00022574"/>
    </source>
</evidence>
<gene>
    <name evidence="8" type="ORF">EJ05DRAFT_160613</name>
</gene>
<keyword evidence="2 6" id="KW-0853">WD repeat</keyword>
<dbReference type="Proteomes" id="UP000799437">
    <property type="component" value="Unassembled WGS sequence"/>
</dbReference>
<dbReference type="PROSITE" id="PS00678">
    <property type="entry name" value="WD_REPEATS_1"/>
    <property type="match status" value="2"/>
</dbReference>
<dbReference type="GeneID" id="54480457"/>
<dbReference type="Pfam" id="PF00400">
    <property type="entry name" value="WD40"/>
    <property type="match status" value="4"/>
</dbReference>
<sequence>MASPGDRTNARQANEDVETLEQRRINEEYKIWKKNSVFLYDMMFSRALEWPSLSIQWLPDVKRVEGTNMSQHRLLFGTHTSDQAQNHLQIANVEIPDLVEPDTSEFDESRGEIGGHGNAKRPFTFQVIQKINHPGEVNKARYEPTNPNIIASFTVDGDILVFDRTKHSSYPKNDETIQAELKLEGHTSEGYGLSWNPSAEYTLATGGHDGTVKTWDVKAGFEGGAKTIKPLQTFTHHASTVNDVQYHPVQRNWLATVSDDLNFSIVDANSGKVITTKKAHDEAVNCVAWHPHFETIFATGSADKTIAMWDLRNTKNKLHLLQAHQDDVVGLEWHPDNDAVIASSGYDRRLLFWDISKIGEEQTPDEAEDGPPELLFMHGGFTNRITDFNFNKNQPWLICAAAEDNQMQMFRPARSLVNSTGSRDVTHEDISD</sequence>
<evidence type="ECO:0000313" key="8">
    <source>
        <dbReference type="EMBL" id="KAF2753943.1"/>
    </source>
</evidence>
<dbReference type="PRINTS" id="PR00320">
    <property type="entry name" value="GPROTEINBRPT"/>
</dbReference>